<dbReference type="PANTHER" id="PTHR47970">
    <property type="entry name" value="KINESIN-LIKE PROTEIN KIF11"/>
    <property type="match status" value="1"/>
</dbReference>
<evidence type="ECO:0000256" key="10">
    <source>
        <dbReference type="SAM" id="MobiDB-lite"/>
    </source>
</evidence>
<evidence type="ECO:0000313" key="13">
    <source>
        <dbReference type="Proteomes" id="UP001529510"/>
    </source>
</evidence>
<keyword evidence="7" id="KW-0505">Motor protein</keyword>
<dbReference type="InterPro" id="IPR001752">
    <property type="entry name" value="Kinesin_motor_dom"/>
</dbReference>
<dbReference type="Proteomes" id="UP001529510">
    <property type="component" value="Unassembled WGS sequence"/>
</dbReference>
<dbReference type="GO" id="GO:0005819">
    <property type="term" value="C:spindle"/>
    <property type="evidence" value="ECO:0007669"/>
    <property type="project" value="UniProtKB-SubCell"/>
</dbReference>
<dbReference type="SMART" id="SM00129">
    <property type="entry name" value="KISc"/>
    <property type="match status" value="1"/>
</dbReference>
<keyword evidence="3" id="KW-0597">Phosphoprotein</keyword>
<dbReference type="Gene3D" id="3.40.850.10">
    <property type="entry name" value="Kinesin motor domain"/>
    <property type="match status" value="1"/>
</dbReference>
<evidence type="ECO:0000256" key="1">
    <source>
        <dbReference type="ARBA" id="ARBA00004186"/>
    </source>
</evidence>
<evidence type="ECO:0000256" key="5">
    <source>
        <dbReference type="ARBA" id="ARBA00022840"/>
    </source>
</evidence>
<evidence type="ECO:0000256" key="9">
    <source>
        <dbReference type="PROSITE-ProRule" id="PRU00283"/>
    </source>
</evidence>
<dbReference type="InterPro" id="IPR036961">
    <property type="entry name" value="Kinesin_motor_dom_sf"/>
</dbReference>
<evidence type="ECO:0000256" key="3">
    <source>
        <dbReference type="ARBA" id="ARBA00022553"/>
    </source>
</evidence>
<organism evidence="12 13">
    <name type="scientific">Cirrhinus mrigala</name>
    <name type="common">Mrigala</name>
    <dbReference type="NCBI Taxonomy" id="683832"/>
    <lineage>
        <taxon>Eukaryota</taxon>
        <taxon>Metazoa</taxon>
        <taxon>Chordata</taxon>
        <taxon>Craniata</taxon>
        <taxon>Vertebrata</taxon>
        <taxon>Euteleostomi</taxon>
        <taxon>Actinopterygii</taxon>
        <taxon>Neopterygii</taxon>
        <taxon>Teleostei</taxon>
        <taxon>Ostariophysi</taxon>
        <taxon>Cypriniformes</taxon>
        <taxon>Cyprinidae</taxon>
        <taxon>Labeoninae</taxon>
        <taxon>Labeonini</taxon>
        <taxon>Cirrhinus</taxon>
    </lineage>
</organism>
<comment type="caution">
    <text evidence="12">The sequence shown here is derived from an EMBL/GenBank/DDBJ whole genome shotgun (WGS) entry which is preliminary data.</text>
</comment>
<evidence type="ECO:0000313" key="12">
    <source>
        <dbReference type="EMBL" id="KAL0161891.1"/>
    </source>
</evidence>
<dbReference type="EMBL" id="JAMKFB020000021">
    <property type="protein sequence ID" value="KAL0161891.1"/>
    <property type="molecule type" value="Genomic_DNA"/>
</dbReference>
<proteinExistence type="inferred from homology"/>
<keyword evidence="6" id="KW-0175">Coiled coil</keyword>
<evidence type="ECO:0000256" key="7">
    <source>
        <dbReference type="ARBA" id="ARBA00023175"/>
    </source>
</evidence>
<dbReference type="PROSITE" id="PS50067">
    <property type="entry name" value="KINESIN_MOTOR_2"/>
    <property type="match status" value="1"/>
</dbReference>
<dbReference type="PANTHER" id="PTHR47970:SF29">
    <property type="entry name" value="KINESIN FAMILY MEMBER 20B"/>
    <property type="match status" value="1"/>
</dbReference>
<reference evidence="12 13" key="1">
    <citation type="submission" date="2024-05" db="EMBL/GenBank/DDBJ databases">
        <title>Genome sequencing and assembly of Indian major carp, Cirrhinus mrigala (Hamilton, 1822).</title>
        <authorList>
            <person name="Mohindra V."/>
            <person name="Chowdhury L.M."/>
            <person name="Lal K."/>
            <person name="Jena J.K."/>
        </authorList>
    </citation>
    <scope>NUCLEOTIDE SEQUENCE [LARGE SCALE GENOMIC DNA]</scope>
    <source>
        <strain evidence="12">CM1030</strain>
        <tissue evidence="12">Blood</tissue>
    </source>
</reference>
<comment type="subcellular location">
    <subcellularLocation>
        <location evidence="1">Cytoplasm</location>
        <location evidence="1">Cytoskeleton</location>
        <location evidence="1">Spindle</location>
    </subcellularLocation>
</comment>
<accession>A0ABD0NL06</accession>
<evidence type="ECO:0000256" key="4">
    <source>
        <dbReference type="ARBA" id="ARBA00022741"/>
    </source>
</evidence>
<name>A0ABD0NL06_CIRMR</name>
<keyword evidence="13" id="KW-1185">Reference proteome</keyword>
<evidence type="ECO:0000259" key="11">
    <source>
        <dbReference type="PROSITE" id="PS50067"/>
    </source>
</evidence>
<feature type="domain" description="Kinesin motor" evidence="11">
    <location>
        <begin position="1"/>
        <end position="111"/>
    </location>
</feature>
<evidence type="ECO:0000256" key="2">
    <source>
        <dbReference type="ARBA" id="ARBA00022490"/>
    </source>
</evidence>
<dbReference type="AlphaFoldDB" id="A0ABD0NL06"/>
<comment type="similarity">
    <text evidence="9">Belongs to the TRAFAC class myosin-kinesin ATPase superfamily. Kinesin family.</text>
</comment>
<sequence>LSVCDLAGSERCKTQQNGERMKEANNINTSLLTLGRCITALRHNQTNNGQQPPDRFTLSSPQVSDSKLTRVLQSFFCGHGRSCMVVNINPCASTYDETLQALKFSAIATQLVHGPCSKTRVAYILSLLREQPPHPNDTTLLEEDEEESDEEGDITMFDPE</sequence>
<dbReference type="Pfam" id="PF00225">
    <property type="entry name" value="Kinesin"/>
    <property type="match status" value="1"/>
</dbReference>
<protein>
    <recommendedName>
        <fullName evidence="11">Kinesin motor domain-containing protein</fullName>
    </recommendedName>
</protein>
<dbReference type="GO" id="GO:0005524">
    <property type="term" value="F:ATP binding"/>
    <property type="evidence" value="ECO:0007669"/>
    <property type="project" value="UniProtKB-KW"/>
</dbReference>
<evidence type="ECO:0000256" key="8">
    <source>
        <dbReference type="ARBA" id="ARBA00023212"/>
    </source>
</evidence>
<keyword evidence="8" id="KW-0206">Cytoskeleton</keyword>
<dbReference type="SUPFAM" id="SSF52540">
    <property type="entry name" value="P-loop containing nucleoside triphosphate hydrolases"/>
    <property type="match status" value="1"/>
</dbReference>
<comment type="caution">
    <text evidence="9">Lacks conserved residue(s) required for the propagation of feature annotation.</text>
</comment>
<feature type="region of interest" description="Disordered" evidence="10">
    <location>
        <begin position="132"/>
        <end position="160"/>
    </location>
</feature>
<keyword evidence="2" id="KW-0963">Cytoplasm</keyword>
<dbReference type="InterPro" id="IPR047149">
    <property type="entry name" value="KIF11-like"/>
</dbReference>
<keyword evidence="4" id="KW-0547">Nucleotide-binding</keyword>
<dbReference type="GO" id="GO:0048731">
    <property type="term" value="P:system development"/>
    <property type="evidence" value="ECO:0007669"/>
    <property type="project" value="UniProtKB-ARBA"/>
</dbReference>
<keyword evidence="5" id="KW-0067">ATP-binding</keyword>
<evidence type="ECO:0000256" key="6">
    <source>
        <dbReference type="ARBA" id="ARBA00023054"/>
    </source>
</evidence>
<dbReference type="InterPro" id="IPR027417">
    <property type="entry name" value="P-loop_NTPase"/>
</dbReference>
<gene>
    <name evidence="12" type="ORF">M9458_041287</name>
</gene>
<feature type="non-terminal residue" evidence="12">
    <location>
        <position position="160"/>
    </location>
</feature>
<feature type="compositionally biased region" description="Acidic residues" evidence="10">
    <location>
        <begin position="140"/>
        <end position="160"/>
    </location>
</feature>
<feature type="non-terminal residue" evidence="12">
    <location>
        <position position="1"/>
    </location>
</feature>